<evidence type="ECO:0000256" key="7">
    <source>
        <dbReference type="PIRSR" id="PIRSR016262-1"/>
    </source>
</evidence>
<name>A0A067RKW3_ZOONE</name>
<dbReference type="STRING" id="136037.A0A067RKW3"/>
<dbReference type="InterPro" id="IPR004143">
    <property type="entry name" value="BPL_LPL_catalytic"/>
</dbReference>
<dbReference type="PROSITE" id="PS01313">
    <property type="entry name" value="LIPB"/>
    <property type="match status" value="1"/>
</dbReference>
<dbReference type="OMA" id="GEVTYHC"/>
<comment type="function">
    <text evidence="6">Catalyzes the transfer of endogenously produced octanoic acid from octanoyl-acyl-carrier-protein onto the lipoyl domains of lipoate-dependent enzymes. Lipoyl-ACP can also act as a substrate although octanoyl-ACP is likely to be the physiological substrate.</text>
</comment>
<feature type="active site" description="Acyl-thioester intermediate" evidence="7">
    <location>
        <position position="177"/>
    </location>
</feature>
<evidence type="ECO:0000256" key="9">
    <source>
        <dbReference type="PIRSR" id="PIRSR016262-3"/>
    </source>
</evidence>
<organism evidence="11 12">
    <name type="scientific">Zootermopsis nevadensis</name>
    <name type="common">Dampwood termite</name>
    <dbReference type="NCBI Taxonomy" id="136037"/>
    <lineage>
        <taxon>Eukaryota</taxon>
        <taxon>Metazoa</taxon>
        <taxon>Ecdysozoa</taxon>
        <taxon>Arthropoda</taxon>
        <taxon>Hexapoda</taxon>
        <taxon>Insecta</taxon>
        <taxon>Pterygota</taxon>
        <taxon>Neoptera</taxon>
        <taxon>Polyneoptera</taxon>
        <taxon>Dictyoptera</taxon>
        <taxon>Blattodea</taxon>
        <taxon>Blattoidea</taxon>
        <taxon>Termitoidae</taxon>
        <taxon>Termopsidae</taxon>
        <taxon>Zootermopsis</taxon>
    </lineage>
</organism>
<feature type="domain" description="BPL/LPL catalytic" evidence="10">
    <location>
        <begin position="36"/>
        <end position="216"/>
    </location>
</feature>
<evidence type="ECO:0000256" key="1">
    <source>
        <dbReference type="ARBA" id="ARBA00004173"/>
    </source>
</evidence>
<protein>
    <recommendedName>
        <fullName evidence="6">Octanoyl-[acyl-carrier-protein]:protein N-octanoyltransferase LIPT2, mitochondrial</fullName>
        <ecNumber evidence="6">2.3.1.181</ecNumber>
    </recommendedName>
</protein>
<dbReference type="GO" id="GO:0005739">
    <property type="term" value="C:mitochondrion"/>
    <property type="evidence" value="ECO:0007669"/>
    <property type="project" value="UniProtKB-SubCell"/>
</dbReference>
<keyword evidence="6" id="KW-0496">Mitochondrion</keyword>
<dbReference type="PANTHER" id="PTHR10993">
    <property type="entry name" value="OCTANOYLTRANSFERASE"/>
    <property type="match status" value="1"/>
</dbReference>
<dbReference type="HAMAP" id="MF_00013">
    <property type="entry name" value="LipB"/>
    <property type="match status" value="1"/>
</dbReference>
<evidence type="ECO:0000313" key="12">
    <source>
        <dbReference type="Proteomes" id="UP000027135"/>
    </source>
</evidence>
<proteinExistence type="inferred from homology"/>
<dbReference type="OrthoDB" id="19908at2759"/>
<feature type="site" description="Lowers pKa of active site Cys" evidence="9">
    <location>
        <position position="143"/>
    </location>
</feature>
<gene>
    <name evidence="11" type="ORF">L798_05657</name>
</gene>
<dbReference type="PROSITE" id="PS51733">
    <property type="entry name" value="BPL_LPL_CATALYTIC"/>
    <property type="match status" value="1"/>
</dbReference>
<dbReference type="AlphaFoldDB" id="A0A067RKW3"/>
<evidence type="ECO:0000256" key="6">
    <source>
        <dbReference type="PIRNR" id="PIRNR016262"/>
    </source>
</evidence>
<dbReference type="EMBL" id="KK852617">
    <property type="protein sequence ID" value="KDR20162.1"/>
    <property type="molecule type" value="Genomic_DNA"/>
</dbReference>
<dbReference type="InterPro" id="IPR020605">
    <property type="entry name" value="Octanoyltransferase_CS"/>
</dbReference>
<evidence type="ECO:0000256" key="8">
    <source>
        <dbReference type="PIRSR" id="PIRSR016262-2"/>
    </source>
</evidence>
<evidence type="ECO:0000256" key="4">
    <source>
        <dbReference type="ARBA" id="ARBA00022679"/>
    </source>
</evidence>
<dbReference type="EC" id="2.3.1.181" evidence="6"/>
<dbReference type="Pfam" id="PF21948">
    <property type="entry name" value="LplA-B_cat"/>
    <property type="match status" value="1"/>
</dbReference>
<dbReference type="PANTHER" id="PTHR10993:SF7">
    <property type="entry name" value="LIPOYLTRANSFERASE 2, MITOCHONDRIAL-RELATED"/>
    <property type="match status" value="1"/>
</dbReference>
<comment type="subcellular location">
    <subcellularLocation>
        <location evidence="1 6">Mitochondrion</location>
    </subcellularLocation>
</comment>
<dbReference type="CDD" id="cd16444">
    <property type="entry name" value="LipB"/>
    <property type="match status" value="1"/>
</dbReference>
<dbReference type="NCBIfam" id="TIGR00214">
    <property type="entry name" value="lipB"/>
    <property type="match status" value="1"/>
</dbReference>
<dbReference type="GO" id="GO:0009249">
    <property type="term" value="P:protein lipoylation"/>
    <property type="evidence" value="ECO:0007669"/>
    <property type="project" value="InterPro"/>
</dbReference>
<evidence type="ECO:0000313" key="11">
    <source>
        <dbReference type="EMBL" id="KDR20162.1"/>
    </source>
</evidence>
<dbReference type="SUPFAM" id="SSF55681">
    <property type="entry name" value="Class II aaRS and biotin synthetases"/>
    <property type="match status" value="1"/>
</dbReference>
<dbReference type="eggNOG" id="KOG0325">
    <property type="taxonomic scope" value="Eukaryota"/>
</dbReference>
<reference evidence="11 12" key="1">
    <citation type="journal article" date="2014" name="Nat. Commun.">
        <title>Molecular traces of alternative social organization in a termite genome.</title>
        <authorList>
            <person name="Terrapon N."/>
            <person name="Li C."/>
            <person name="Robertson H.M."/>
            <person name="Ji L."/>
            <person name="Meng X."/>
            <person name="Booth W."/>
            <person name="Chen Z."/>
            <person name="Childers C.P."/>
            <person name="Glastad K.M."/>
            <person name="Gokhale K."/>
            <person name="Gowin J."/>
            <person name="Gronenberg W."/>
            <person name="Hermansen R.A."/>
            <person name="Hu H."/>
            <person name="Hunt B.G."/>
            <person name="Huylmans A.K."/>
            <person name="Khalil S.M."/>
            <person name="Mitchell R.D."/>
            <person name="Munoz-Torres M.C."/>
            <person name="Mustard J.A."/>
            <person name="Pan H."/>
            <person name="Reese J.T."/>
            <person name="Scharf M.E."/>
            <person name="Sun F."/>
            <person name="Vogel H."/>
            <person name="Xiao J."/>
            <person name="Yang W."/>
            <person name="Yang Z."/>
            <person name="Yang Z."/>
            <person name="Zhou J."/>
            <person name="Zhu J."/>
            <person name="Brent C.S."/>
            <person name="Elsik C.G."/>
            <person name="Goodisman M.A."/>
            <person name="Liberles D.A."/>
            <person name="Roe R.M."/>
            <person name="Vargo E.L."/>
            <person name="Vilcinskas A."/>
            <person name="Wang J."/>
            <person name="Bornberg-Bauer E."/>
            <person name="Korb J."/>
            <person name="Zhang G."/>
            <person name="Liebig J."/>
        </authorList>
    </citation>
    <scope>NUCLEOTIDE SEQUENCE [LARGE SCALE GENOMIC DNA]</scope>
    <source>
        <tissue evidence="11">Whole organism</tissue>
    </source>
</reference>
<keyword evidence="5 6" id="KW-0012">Acyltransferase</keyword>
<dbReference type="UniPathway" id="UPA00538">
    <property type="reaction ID" value="UER00592"/>
</dbReference>
<dbReference type="InParanoid" id="A0A067RKW3"/>
<dbReference type="InterPro" id="IPR000544">
    <property type="entry name" value="Octanoyltransferase"/>
</dbReference>
<keyword evidence="12" id="KW-1185">Reference proteome</keyword>
<accession>A0A067RKW3</accession>
<dbReference type="PIRSF" id="PIRSF016262">
    <property type="entry name" value="LPLase"/>
    <property type="match status" value="1"/>
</dbReference>
<feature type="binding site" evidence="8">
    <location>
        <begin position="146"/>
        <end position="148"/>
    </location>
    <ligand>
        <name>substrate</name>
    </ligand>
</feature>
<dbReference type="NCBIfam" id="NF010925">
    <property type="entry name" value="PRK14345.1"/>
    <property type="match status" value="1"/>
</dbReference>
<dbReference type="FunFam" id="3.30.930.10:FF:000035">
    <property type="entry name" value="Putative lipoyltransferase 2, mitochondrial"/>
    <property type="match status" value="1"/>
</dbReference>
<sequence length="239" mass="26786">MGVIVRVLQAGRMSYIPALKLQQLLEGHHKSSKEATAIKDTLILVEHFPVYTVGIRSNDYSKETEDKLVSLGADFHRTNRGGLITFHGPGQLVVYPILNLKNYKPSVRWYVHQIEQTVIDVCTEMGIEAETSPYTGVWVGGRKICAIGIHGSRFITTHGLALNCNTNLEWFSHIVPCGIKGKEVTSLSREMGRECTIEEVLPIFLNSFSKLFGCILCDFSKEDTDKIFKDIGKDNRTLN</sequence>
<evidence type="ECO:0000259" key="10">
    <source>
        <dbReference type="PROSITE" id="PS51733"/>
    </source>
</evidence>
<dbReference type="InterPro" id="IPR045864">
    <property type="entry name" value="aa-tRNA-synth_II/BPL/LPL"/>
</dbReference>
<comment type="catalytic activity">
    <reaction evidence="6">
        <text>octanoyl-[ACP] + L-lysyl-[protein] = N(6)-octanoyl-L-lysyl-[protein] + holo-[ACP] + H(+)</text>
        <dbReference type="Rhea" id="RHEA:17665"/>
        <dbReference type="Rhea" id="RHEA-COMP:9636"/>
        <dbReference type="Rhea" id="RHEA-COMP:9685"/>
        <dbReference type="Rhea" id="RHEA-COMP:9752"/>
        <dbReference type="Rhea" id="RHEA-COMP:9928"/>
        <dbReference type="ChEBI" id="CHEBI:15378"/>
        <dbReference type="ChEBI" id="CHEBI:29969"/>
        <dbReference type="ChEBI" id="CHEBI:64479"/>
        <dbReference type="ChEBI" id="CHEBI:78463"/>
        <dbReference type="ChEBI" id="CHEBI:78809"/>
        <dbReference type="EC" id="2.3.1.181"/>
    </reaction>
</comment>
<dbReference type="GO" id="GO:0033819">
    <property type="term" value="F:lipoyl(octanoyl) transferase activity"/>
    <property type="evidence" value="ECO:0007669"/>
    <property type="project" value="UniProtKB-EC"/>
</dbReference>
<dbReference type="FunCoup" id="A0A067RKW3">
    <property type="interactions" value="844"/>
</dbReference>
<dbReference type="Gene3D" id="3.30.930.10">
    <property type="entry name" value="Bira Bifunctional Protein, Domain 2"/>
    <property type="match status" value="1"/>
</dbReference>
<comment type="pathway">
    <text evidence="2 6">Protein modification; protein lipoylation via endogenous pathway; protein N(6)-(lipoyl)lysine from octanoyl-[acyl-carrier-protein]: step 1/2.</text>
</comment>
<keyword evidence="4 6" id="KW-0808">Transferase</keyword>
<feature type="binding site" evidence="8">
    <location>
        <begin position="159"/>
        <end position="161"/>
    </location>
    <ligand>
        <name>substrate</name>
    </ligand>
</feature>
<evidence type="ECO:0000256" key="3">
    <source>
        <dbReference type="ARBA" id="ARBA00007907"/>
    </source>
</evidence>
<comment type="similarity">
    <text evidence="3 6">Belongs to the LipB family.</text>
</comment>
<dbReference type="Proteomes" id="UP000027135">
    <property type="component" value="Unassembled WGS sequence"/>
</dbReference>
<evidence type="ECO:0000256" key="2">
    <source>
        <dbReference type="ARBA" id="ARBA00004821"/>
    </source>
</evidence>
<feature type="binding site" evidence="8">
    <location>
        <begin position="80"/>
        <end position="87"/>
    </location>
    <ligand>
        <name>substrate</name>
    </ligand>
</feature>
<evidence type="ECO:0000256" key="5">
    <source>
        <dbReference type="ARBA" id="ARBA00023315"/>
    </source>
</evidence>